<dbReference type="PANTHER" id="PTHR13412">
    <property type="entry name" value="T-CELL IMMUNOMODULATORY PROTEIN HOMOLOG"/>
    <property type="match status" value="1"/>
</dbReference>
<dbReference type="PROSITE" id="PS51257">
    <property type="entry name" value="PROKAR_LIPOPROTEIN"/>
    <property type="match status" value="1"/>
</dbReference>
<accession>A0A852TUX3</accession>
<dbReference type="InterPro" id="IPR028994">
    <property type="entry name" value="Integrin_alpha_N"/>
</dbReference>
<dbReference type="Gene3D" id="2.130.10.130">
    <property type="entry name" value="Integrin alpha, N-terminal"/>
    <property type="match status" value="4"/>
</dbReference>
<dbReference type="SMART" id="SM00191">
    <property type="entry name" value="Int_alpha"/>
    <property type="match status" value="2"/>
</dbReference>
<dbReference type="InterPro" id="IPR013517">
    <property type="entry name" value="FG-GAP"/>
</dbReference>
<evidence type="ECO:0000313" key="6">
    <source>
        <dbReference type="EMBL" id="NYE45720.1"/>
    </source>
</evidence>
<evidence type="ECO:0000256" key="5">
    <source>
        <dbReference type="SAM" id="SignalP"/>
    </source>
</evidence>
<dbReference type="RefSeq" id="WP_179641890.1">
    <property type="nucleotide sequence ID" value="NZ_BAAAYY010000002.1"/>
</dbReference>
<evidence type="ECO:0000256" key="2">
    <source>
        <dbReference type="ARBA" id="ARBA00022737"/>
    </source>
</evidence>
<evidence type="ECO:0000256" key="4">
    <source>
        <dbReference type="SAM" id="MobiDB-lite"/>
    </source>
</evidence>
<keyword evidence="7" id="KW-1185">Reference proteome</keyword>
<feature type="signal peptide" evidence="5">
    <location>
        <begin position="1"/>
        <end position="21"/>
    </location>
</feature>
<sequence>MGRYRSAASATVFCTVTVLLAACAGTGTSGEPPVLEPSGYAPTATPDGDAAALNDVNGDGYADFAVSGEWVRGVEEEPVGHKAVGYGSDSGLDPAEGTSFNDLVPDEPGEYGDGLLDGTFAFNGDVLEPMADLDQDGYADLVVIGDTEQYLVRGSEDGPADAVALALDRPADAVGDFNGDGFPDIIAAGRAALGGAADDSERTDREALHSRVLYGPFSASGEPAATGRFDGTQGGWVPVGGAVAGDFDGDGRDDLVVFGFYWEEDARFEERGAPQVESVVYFRGTDEGMVAAGAVQELSVGYTGGPVEYETGAAGDVDGDGDDDLIVPNGGVFSVSSGITVLYGGPEGPGSGGEKTEIDQESPGVPGDTEADDMGEAADGFGENPAVGDVDGDGFADVAVAAPGEDEGRGSVTVLRGGPDGLSGAGAQRIGLDSPGVPEEPSGGPGPEGGDRFGADLSLVDLDGDGRTELVVGAGGYRRGTERPGGYWVFTATEEGPSTRDAVFFAPQSLGG</sequence>
<dbReference type="PROSITE" id="PS51470">
    <property type="entry name" value="FG_GAP"/>
    <property type="match status" value="2"/>
</dbReference>
<dbReference type="PANTHER" id="PTHR13412:SF0">
    <property type="entry name" value="T-CELL IMMUNOMODULATORY PROTEIN"/>
    <property type="match status" value="1"/>
</dbReference>
<feature type="chain" id="PRO_5039029805" evidence="5">
    <location>
        <begin position="22"/>
        <end position="512"/>
    </location>
</feature>
<dbReference type="InterPro" id="IPR024881">
    <property type="entry name" value="Tip"/>
</dbReference>
<name>A0A852TUX3_9ACTN</name>
<proteinExistence type="predicted"/>
<dbReference type="Pfam" id="PF01839">
    <property type="entry name" value="FG-GAP"/>
    <property type="match status" value="2"/>
</dbReference>
<protein>
    <submittedName>
        <fullName evidence="6">Uncharacterized protein</fullName>
    </submittedName>
</protein>
<dbReference type="AlphaFoldDB" id="A0A852TUX3"/>
<keyword evidence="1 5" id="KW-0732">Signal</keyword>
<dbReference type="Pfam" id="PF13517">
    <property type="entry name" value="FG-GAP_3"/>
    <property type="match status" value="1"/>
</dbReference>
<dbReference type="InterPro" id="IPR013519">
    <property type="entry name" value="Int_alpha_beta-p"/>
</dbReference>
<comment type="caution">
    <text evidence="6">The sequence shown here is derived from an EMBL/GenBank/DDBJ whole genome shotgun (WGS) entry which is preliminary data.</text>
</comment>
<feature type="region of interest" description="Disordered" evidence="4">
    <location>
        <begin position="27"/>
        <end position="47"/>
    </location>
</feature>
<gene>
    <name evidence="6" type="ORF">HDA32_000840</name>
</gene>
<evidence type="ECO:0000313" key="7">
    <source>
        <dbReference type="Proteomes" id="UP000589036"/>
    </source>
</evidence>
<evidence type="ECO:0000256" key="1">
    <source>
        <dbReference type="ARBA" id="ARBA00022729"/>
    </source>
</evidence>
<keyword evidence="2" id="KW-0677">Repeat</keyword>
<feature type="region of interest" description="Disordered" evidence="4">
    <location>
        <begin position="417"/>
        <end position="452"/>
    </location>
</feature>
<reference evidence="6 7" key="1">
    <citation type="submission" date="2020-07" db="EMBL/GenBank/DDBJ databases">
        <title>Sequencing the genomes of 1000 actinobacteria strains.</title>
        <authorList>
            <person name="Klenk H.-P."/>
        </authorList>
    </citation>
    <scope>NUCLEOTIDE SEQUENCE [LARGE SCALE GENOMIC DNA]</scope>
    <source>
        <strain evidence="6 7">CXB654</strain>
    </source>
</reference>
<dbReference type="EMBL" id="JACCCC010000001">
    <property type="protein sequence ID" value="NYE45720.1"/>
    <property type="molecule type" value="Genomic_DNA"/>
</dbReference>
<keyword evidence="3" id="KW-0325">Glycoprotein</keyword>
<evidence type="ECO:0000256" key="3">
    <source>
        <dbReference type="ARBA" id="ARBA00023180"/>
    </source>
</evidence>
<organism evidence="6 7">
    <name type="scientific">Spinactinospora alkalitolerans</name>
    <dbReference type="NCBI Taxonomy" id="687207"/>
    <lineage>
        <taxon>Bacteria</taxon>
        <taxon>Bacillati</taxon>
        <taxon>Actinomycetota</taxon>
        <taxon>Actinomycetes</taxon>
        <taxon>Streptosporangiales</taxon>
        <taxon>Nocardiopsidaceae</taxon>
        <taxon>Spinactinospora</taxon>
    </lineage>
</organism>
<dbReference type="SUPFAM" id="SSF69318">
    <property type="entry name" value="Integrin alpha N-terminal domain"/>
    <property type="match status" value="1"/>
</dbReference>
<feature type="region of interest" description="Disordered" evidence="4">
    <location>
        <begin position="345"/>
        <end position="378"/>
    </location>
</feature>
<dbReference type="Proteomes" id="UP000589036">
    <property type="component" value="Unassembled WGS sequence"/>
</dbReference>